<reference evidence="2 3" key="1">
    <citation type="submission" date="2018-06" db="EMBL/GenBank/DDBJ databases">
        <authorList>
            <consortium name="Pathogen Informatics"/>
            <person name="Doyle S."/>
        </authorList>
    </citation>
    <scope>NUCLEOTIDE SEQUENCE [LARGE SCALE GENOMIC DNA]</scope>
    <source>
        <strain evidence="2 3">NCTC13043</strain>
    </source>
</reference>
<dbReference type="OrthoDB" id="1055762at2"/>
<feature type="signal peptide" evidence="1">
    <location>
        <begin position="1"/>
        <end position="22"/>
    </location>
</feature>
<protein>
    <submittedName>
        <fullName evidence="2">Uncharacterized protein</fullName>
    </submittedName>
</protein>
<dbReference type="AlphaFoldDB" id="A0A379EYB9"/>
<evidence type="ECO:0000313" key="3">
    <source>
        <dbReference type="Proteomes" id="UP000254235"/>
    </source>
</evidence>
<accession>A0A379EYB9</accession>
<dbReference type="GeneID" id="78569994"/>
<name>A0A379EYB9_9BACT</name>
<evidence type="ECO:0000256" key="1">
    <source>
        <dbReference type="SAM" id="SignalP"/>
    </source>
</evidence>
<dbReference type="EMBL" id="UGTP01000001">
    <property type="protein sequence ID" value="SUC11408.1"/>
    <property type="molecule type" value="Genomic_DNA"/>
</dbReference>
<dbReference type="RefSeq" id="WP_115082750.1">
    <property type="nucleotide sequence ID" value="NZ_UGTP01000001.1"/>
</dbReference>
<gene>
    <name evidence="2" type="ORF">NCTC13043_00254</name>
</gene>
<proteinExistence type="predicted"/>
<organism evidence="2 3">
    <name type="scientific">Prevotella pallens</name>
    <dbReference type="NCBI Taxonomy" id="60133"/>
    <lineage>
        <taxon>Bacteria</taxon>
        <taxon>Pseudomonadati</taxon>
        <taxon>Bacteroidota</taxon>
        <taxon>Bacteroidia</taxon>
        <taxon>Bacteroidales</taxon>
        <taxon>Prevotellaceae</taxon>
        <taxon>Prevotella</taxon>
    </lineage>
</organism>
<dbReference type="Proteomes" id="UP000254235">
    <property type="component" value="Unassembled WGS sequence"/>
</dbReference>
<sequence length="83" mass="9229">MKKKATFLIVLICCLISSSAIAQQLMRSVSKQEAFSIVKMCFNEQDVDYYLCDDPVLNVMSEGEKLSFLQSNFGNGNALSLLP</sequence>
<evidence type="ECO:0000313" key="2">
    <source>
        <dbReference type="EMBL" id="SUC11408.1"/>
    </source>
</evidence>
<feature type="chain" id="PRO_5016978889" evidence="1">
    <location>
        <begin position="23"/>
        <end position="83"/>
    </location>
</feature>
<keyword evidence="1" id="KW-0732">Signal</keyword>